<protein>
    <submittedName>
        <fullName evidence="1">Uncharacterized protein</fullName>
    </submittedName>
</protein>
<dbReference type="PANTHER" id="PTHR22882">
    <property type="entry name" value="SYNPHILIN-1"/>
    <property type="match status" value="1"/>
</dbReference>
<dbReference type="GO" id="GO:0031625">
    <property type="term" value="F:ubiquitin protein ligase binding"/>
    <property type="evidence" value="ECO:0007669"/>
    <property type="project" value="TreeGrafter"/>
</dbReference>
<dbReference type="eggNOG" id="KOG0504">
    <property type="taxonomic scope" value="Eukaryota"/>
</dbReference>
<sequence length="150" mass="17300">MVCEPRVPVARGQTPDWIKDVFELVKKGETEKLKNKLINKSKNLPQQLLTLKNMDAILIRNLSDQHGNNLFHVCAWNGQVECVKVLLEQGQECKEALYDENKQGFTPIVLSIKRGHLEFLKFLIECSDMRDRLLSDNSRPLIHWAAKYGQ</sequence>
<dbReference type="EnsemblMetazoa" id="SMAR012319-RA">
    <property type="protein sequence ID" value="SMAR012319-PA"/>
    <property type="gene ID" value="SMAR012319"/>
</dbReference>
<dbReference type="EMBL" id="JH432129">
    <property type="status" value="NOT_ANNOTATED_CDS"/>
    <property type="molecule type" value="Genomic_DNA"/>
</dbReference>
<dbReference type="InterPro" id="IPR036770">
    <property type="entry name" value="Ankyrin_rpt-contain_sf"/>
</dbReference>
<dbReference type="Pfam" id="PF00023">
    <property type="entry name" value="Ank"/>
    <property type="match status" value="1"/>
</dbReference>
<name>T1JER7_STRMM</name>
<reference evidence="2" key="1">
    <citation type="submission" date="2011-05" db="EMBL/GenBank/DDBJ databases">
        <authorList>
            <person name="Richards S.R."/>
            <person name="Qu J."/>
            <person name="Jiang H."/>
            <person name="Jhangiani S.N."/>
            <person name="Agravi P."/>
            <person name="Goodspeed R."/>
            <person name="Gross S."/>
            <person name="Mandapat C."/>
            <person name="Jackson L."/>
            <person name="Mathew T."/>
            <person name="Pu L."/>
            <person name="Thornton R."/>
            <person name="Saada N."/>
            <person name="Wilczek-Boney K.B."/>
            <person name="Lee S."/>
            <person name="Kovar C."/>
            <person name="Wu Y."/>
            <person name="Scherer S.E."/>
            <person name="Worley K.C."/>
            <person name="Muzny D.M."/>
            <person name="Gibbs R."/>
        </authorList>
    </citation>
    <scope>NUCLEOTIDE SEQUENCE</scope>
    <source>
        <strain evidence="2">Brora</strain>
    </source>
</reference>
<dbReference type="SUPFAM" id="SSF48403">
    <property type="entry name" value="Ankyrin repeat"/>
    <property type="match status" value="1"/>
</dbReference>
<dbReference type="PhylomeDB" id="T1JER7"/>
<accession>T1JER7</accession>
<dbReference type="SMART" id="SM00248">
    <property type="entry name" value="ANK"/>
    <property type="match status" value="2"/>
</dbReference>
<organism evidence="1 2">
    <name type="scientific">Strigamia maritima</name>
    <name type="common">European centipede</name>
    <name type="synonym">Geophilus maritimus</name>
    <dbReference type="NCBI Taxonomy" id="126957"/>
    <lineage>
        <taxon>Eukaryota</taxon>
        <taxon>Metazoa</taxon>
        <taxon>Ecdysozoa</taxon>
        <taxon>Arthropoda</taxon>
        <taxon>Myriapoda</taxon>
        <taxon>Chilopoda</taxon>
        <taxon>Pleurostigmophora</taxon>
        <taxon>Geophilomorpha</taxon>
        <taxon>Linotaeniidae</taxon>
        <taxon>Strigamia</taxon>
    </lineage>
</organism>
<dbReference type="STRING" id="126957.T1JER7"/>
<evidence type="ECO:0000313" key="2">
    <source>
        <dbReference type="Proteomes" id="UP000014500"/>
    </source>
</evidence>
<reference evidence="1" key="2">
    <citation type="submission" date="2015-02" db="UniProtKB">
        <authorList>
            <consortium name="EnsemblMetazoa"/>
        </authorList>
    </citation>
    <scope>IDENTIFICATION</scope>
</reference>
<dbReference type="Proteomes" id="UP000014500">
    <property type="component" value="Unassembled WGS sequence"/>
</dbReference>
<dbReference type="Gene3D" id="1.25.40.20">
    <property type="entry name" value="Ankyrin repeat-containing domain"/>
    <property type="match status" value="1"/>
</dbReference>
<proteinExistence type="predicted"/>
<dbReference type="PANTHER" id="PTHR22882:SF3">
    <property type="entry name" value="SYNPHILIN-1"/>
    <property type="match status" value="1"/>
</dbReference>
<dbReference type="AlphaFoldDB" id="T1JER7"/>
<dbReference type="InterPro" id="IPR040133">
    <property type="entry name" value="SNCAIP"/>
</dbReference>
<evidence type="ECO:0000313" key="1">
    <source>
        <dbReference type="EnsemblMetazoa" id="SMAR012319-PA"/>
    </source>
</evidence>
<keyword evidence="2" id="KW-1185">Reference proteome</keyword>
<dbReference type="HOGENOM" id="CLU_1745211_0_0_1"/>
<dbReference type="InterPro" id="IPR002110">
    <property type="entry name" value="Ankyrin_rpt"/>
</dbReference>